<evidence type="ECO:0000256" key="1">
    <source>
        <dbReference type="ARBA" id="ARBA00022676"/>
    </source>
</evidence>
<dbReference type="Gene3D" id="3.40.50.2000">
    <property type="entry name" value="Glycogen Phosphorylase B"/>
    <property type="match status" value="2"/>
</dbReference>
<dbReference type="GO" id="GO:0008713">
    <property type="term" value="F:ADP-heptose-lipopolysaccharide heptosyltransferase activity"/>
    <property type="evidence" value="ECO:0007669"/>
    <property type="project" value="TreeGrafter"/>
</dbReference>
<dbReference type="GO" id="GO:0009244">
    <property type="term" value="P:lipopolysaccharide core region biosynthetic process"/>
    <property type="evidence" value="ECO:0007669"/>
    <property type="project" value="TreeGrafter"/>
</dbReference>
<dbReference type="InterPro" id="IPR051199">
    <property type="entry name" value="LPS_LOS_Heptosyltrfase"/>
</dbReference>
<organism evidence="3 4">
    <name type="scientific">Thermodesulfatator autotrophicus</name>
    <dbReference type="NCBI Taxonomy" id="1795632"/>
    <lineage>
        <taxon>Bacteria</taxon>
        <taxon>Pseudomonadati</taxon>
        <taxon>Thermodesulfobacteriota</taxon>
        <taxon>Thermodesulfobacteria</taxon>
        <taxon>Thermodesulfobacteriales</taxon>
        <taxon>Thermodesulfatatoraceae</taxon>
        <taxon>Thermodesulfatator</taxon>
    </lineage>
</organism>
<dbReference type="GO" id="GO:0005829">
    <property type="term" value="C:cytosol"/>
    <property type="evidence" value="ECO:0007669"/>
    <property type="project" value="TreeGrafter"/>
</dbReference>
<dbReference type="SUPFAM" id="SSF53756">
    <property type="entry name" value="UDP-Glycosyltransferase/glycogen phosphorylase"/>
    <property type="match status" value="1"/>
</dbReference>
<dbReference type="PANTHER" id="PTHR30160">
    <property type="entry name" value="TETRAACYLDISACCHARIDE 4'-KINASE-RELATED"/>
    <property type="match status" value="1"/>
</dbReference>
<dbReference type="InterPro" id="IPR002201">
    <property type="entry name" value="Glyco_trans_9"/>
</dbReference>
<dbReference type="Pfam" id="PF01075">
    <property type="entry name" value="Glyco_transf_9"/>
    <property type="match status" value="1"/>
</dbReference>
<dbReference type="STRING" id="1795632.TH606_05640"/>
<dbReference type="OrthoDB" id="9760688at2"/>
<protein>
    <recommendedName>
        <fullName evidence="5">Glycosyl transferase family 9</fullName>
    </recommendedName>
</protein>
<dbReference type="EMBL" id="LSFI01000022">
    <property type="protein sequence ID" value="OAG27679.1"/>
    <property type="molecule type" value="Genomic_DNA"/>
</dbReference>
<evidence type="ECO:0000313" key="3">
    <source>
        <dbReference type="EMBL" id="OAG27679.1"/>
    </source>
</evidence>
<dbReference type="CDD" id="cd03789">
    <property type="entry name" value="GT9_LPS_heptosyltransferase"/>
    <property type="match status" value="1"/>
</dbReference>
<dbReference type="Proteomes" id="UP000076964">
    <property type="component" value="Unassembled WGS sequence"/>
</dbReference>
<keyword evidence="4" id="KW-1185">Reference proteome</keyword>
<sequence>MFNKPFSRKSYQSFEELSFGNFVIMGLYQRFLELYLKTRKDFKVYPLEKLKEPPKKFLVFSITALGDTLFSIPAIKSLKLSFPNSELIAVINHKWVPLFESFPYIDKLYNFKKGILNIFSLGRNLREENAKVALIFHGNYPEDILLCMLSEVNFILKSRLNSKYINYLSFKDFDVNTHAIETRLALVKAIGGKKITKEMELEPLLDLSIKEKINTSFSILSSESRVIGFQLGASYMAKTWPIEHFVQLAKNLSIRGNYFFVLIGSKNEKKLGKIFERFYPYKNFLNFIGKTSLKELPYLLKKLDVLITPDTGILHLAIALKVPTVSLFALTNPIYNGPYQDLELHKVISRSEGLKYSHLKKKKRPQTPMESISPQEVLKQIEEVLKIKK</sequence>
<proteinExistence type="predicted"/>
<keyword evidence="2" id="KW-0808">Transferase</keyword>
<gene>
    <name evidence="3" type="ORF">TH606_05640</name>
</gene>
<reference evidence="3 4" key="1">
    <citation type="submission" date="2016-02" db="EMBL/GenBank/DDBJ databases">
        <title>Draft genome sequence of Thermodesulfatator sp. S606.</title>
        <authorList>
            <person name="Lai Q."/>
            <person name="Cao J."/>
            <person name="Dupont S."/>
            <person name="Shao Z."/>
            <person name="Jebbar M."/>
            <person name="Alain K."/>
        </authorList>
    </citation>
    <scope>NUCLEOTIDE SEQUENCE [LARGE SCALE GENOMIC DNA]</scope>
    <source>
        <strain evidence="3 4">S606</strain>
    </source>
</reference>
<accession>A0A177E9K8</accession>
<dbReference type="AlphaFoldDB" id="A0A177E9K8"/>
<dbReference type="RefSeq" id="WP_068541948.1">
    <property type="nucleotide sequence ID" value="NZ_LSFI01000022.1"/>
</dbReference>
<evidence type="ECO:0000256" key="2">
    <source>
        <dbReference type="ARBA" id="ARBA00022679"/>
    </source>
</evidence>
<dbReference type="PANTHER" id="PTHR30160:SF7">
    <property type="entry name" value="ADP-HEPTOSE--LPS HEPTOSYLTRANSFERASE 2"/>
    <property type="match status" value="1"/>
</dbReference>
<comment type="caution">
    <text evidence="3">The sequence shown here is derived from an EMBL/GenBank/DDBJ whole genome shotgun (WGS) entry which is preliminary data.</text>
</comment>
<name>A0A177E9K8_9BACT</name>
<evidence type="ECO:0000313" key="4">
    <source>
        <dbReference type="Proteomes" id="UP000076964"/>
    </source>
</evidence>
<evidence type="ECO:0008006" key="5">
    <source>
        <dbReference type="Google" id="ProtNLM"/>
    </source>
</evidence>
<keyword evidence="1" id="KW-0328">Glycosyltransferase</keyword>